<sequence length="320" mass="35320">MTAPGPPLLRQLLTRATPWQRTLHLAGIPHGRLRGDYTAAAHVVARRYPGAYPPARLLVPPAWQPHLFTVAALGIHADCLADVPVHKCDPAAFHAWAEQVRRGLATGSAEQPFLRAFLHTVHVRPLDPADVHDCLAGQACRLGLTGYATEQDHHDNVDRSNMPVARLLLAACRVPRHPRNETASRLALDAAQRWDDLADLAEDLRDGFLPLPETDLRRFGVTRADLEAGRDTPAVRALLAHACGKARAAFEAARAALDDADPEVQFLYRPLLMCLFQGLKGVERQGAGLLRPGTLWHFRLSPTELIGDTLRTFHHRLRLT</sequence>
<dbReference type="Proteomes" id="UP000721954">
    <property type="component" value="Unassembled WGS sequence"/>
</dbReference>
<comment type="caution">
    <text evidence="1">The sequence shown here is derived from an EMBL/GenBank/DDBJ whole genome shotgun (WGS) entry which is preliminary data.</text>
</comment>
<accession>A0ABS3XW67</accession>
<dbReference type="SUPFAM" id="SSF48576">
    <property type="entry name" value="Terpenoid synthases"/>
    <property type="match status" value="1"/>
</dbReference>
<protein>
    <submittedName>
        <fullName evidence="1">Squalene/phytoene synthase family protein</fullName>
    </submittedName>
</protein>
<dbReference type="Pfam" id="PF00494">
    <property type="entry name" value="SQS_PSY"/>
    <property type="match status" value="1"/>
</dbReference>
<name>A0ABS3XW67_9ACTN</name>
<dbReference type="InterPro" id="IPR008949">
    <property type="entry name" value="Isoprenoid_synthase_dom_sf"/>
</dbReference>
<evidence type="ECO:0000313" key="1">
    <source>
        <dbReference type="EMBL" id="MBO8199584.1"/>
    </source>
</evidence>
<dbReference type="RefSeq" id="WP_209211305.1">
    <property type="nucleotide sequence ID" value="NZ_JAFFZM010000008.1"/>
</dbReference>
<gene>
    <name evidence="1" type="ORF">JW613_14945</name>
</gene>
<organism evidence="1 2">
    <name type="scientific">Streptomyces smyrnaeus</name>
    <dbReference type="NCBI Taxonomy" id="1387713"/>
    <lineage>
        <taxon>Bacteria</taxon>
        <taxon>Bacillati</taxon>
        <taxon>Actinomycetota</taxon>
        <taxon>Actinomycetes</taxon>
        <taxon>Kitasatosporales</taxon>
        <taxon>Streptomycetaceae</taxon>
        <taxon>Streptomyces</taxon>
    </lineage>
</organism>
<dbReference type="Gene3D" id="1.10.600.10">
    <property type="entry name" value="Farnesyl Diphosphate Synthase"/>
    <property type="match status" value="1"/>
</dbReference>
<dbReference type="EMBL" id="JAFFZM010000008">
    <property type="protein sequence ID" value="MBO8199584.1"/>
    <property type="molecule type" value="Genomic_DNA"/>
</dbReference>
<dbReference type="InterPro" id="IPR002060">
    <property type="entry name" value="Squ/phyt_synthse"/>
</dbReference>
<evidence type="ECO:0000313" key="2">
    <source>
        <dbReference type="Proteomes" id="UP000721954"/>
    </source>
</evidence>
<proteinExistence type="predicted"/>
<dbReference type="PANTHER" id="PTHR31480">
    <property type="entry name" value="BIFUNCTIONAL LYCOPENE CYCLASE/PHYTOENE SYNTHASE"/>
    <property type="match status" value="1"/>
</dbReference>
<keyword evidence="2" id="KW-1185">Reference proteome</keyword>
<reference evidence="1 2" key="1">
    <citation type="submission" date="2021-02" db="EMBL/GenBank/DDBJ databases">
        <title>Streptomyces spirodelae sp. nov., isolated from duckweed.</title>
        <authorList>
            <person name="Saimee Y."/>
            <person name="Duangmal K."/>
        </authorList>
    </citation>
    <scope>NUCLEOTIDE SEQUENCE [LARGE SCALE GENOMIC DNA]</scope>
    <source>
        <strain evidence="1 2">DSM 42105</strain>
    </source>
</reference>
<dbReference type="GeneID" id="96259902"/>